<dbReference type="Proteomes" id="UP000184499">
    <property type="component" value="Unassembled WGS sequence"/>
</dbReference>
<name>A0A1L9UCS4_ASPBC</name>
<sequence length="147" mass="16372">MDDVVCRSNDKPRSDRSISLRSSRQSNQVRKQRKLKGWQGISNQPNTESGTGRSEPGLRKAIWNYPAVRLHSNRDAPRATATPSGPWRHPPVVFRRFWVDGGSKEPDGLPRQATHYNDDANGISKKPVGWEKSLVRSNRSIAGAGSS</sequence>
<dbReference type="VEuPathDB" id="FungiDB:ASPBRDRAFT_57142"/>
<dbReference type="RefSeq" id="XP_067476721.1">
    <property type="nucleotide sequence ID" value="XM_067627695.1"/>
</dbReference>
<organism evidence="2 3">
    <name type="scientific">Aspergillus brasiliensis (strain CBS 101740 / IMI 381727 / IBT 21946)</name>
    <dbReference type="NCBI Taxonomy" id="767769"/>
    <lineage>
        <taxon>Eukaryota</taxon>
        <taxon>Fungi</taxon>
        <taxon>Dikarya</taxon>
        <taxon>Ascomycota</taxon>
        <taxon>Pezizomycotina</taxon>
        <taxon>Eurotiomycetes</taxon>
        <taxon>Eurotiomycetidae</taxon>
        <taxon>Eurotiales</taxon>
        <taxon>Aspergillaceae</taxon>
        <taxon>Aspergillus</taxon>
        <taxon>Aspergillus subgen. Circumdati</taxon>
    </lineage>
</organism>
<proteinExistence type="predicted"/>
<dbReference type="EMBL" id="KV878688">
    <property type="protein sequence ID" value="OJJ69472.1"/>
    <property type="molecule type" value="Genomic_DNA"/>
</dbReference>
<evidence type="ECO:0000313" key="3">
    <source>
        <dbReference type="Proteomes" id="UP000184499"/>
    </source>
</evidence>
<evidence type="ECO:0000313" key="2">
    <source>
        <dbReference type="EMBL" id="OJJ69472.1"/>
    </source>
</evidence>
<evidence type="ECO:0000256" key="1">
    <source>
        <dbReference type="SAM" id="MobiDB-lite"/>
    </source>
</evidence>
<gene>
    <name evidence="2" type="ORF">ASPBRDRAFT_57142</name>
</gene>
<feature type="compositionally biased region" description="Polar residues" evidence="1">
    <location>
        <begin position="40"/>
        <end position="52"/>
    </location>
</feature>
<dbReference type="AlphaFoldDB" id="A0A1L9UCS4"/>
<protein>
    <submittedName>
        <fullName evidence="2">Uncharacterized protein</fullName>
    </submittedName>
</protein>
<accession>A0A1L9UCS4</accession>
<dbReference type="GeneID" id="93580183"/>
<reference evidence="3" key="1">
    <citation type="journal article" date="2017" name="Genome Biol.">
        <title>Comparative genomics reveals high biological diversity and specific adaptations in the industrially and medically important fungal genus Aspergillus.</title>
        <authorList>
            <person name="de Vries R.P."/>
            <person name="Riley R."/>
            <person name="Wiebenga A."/>
            <person name="Aguilar-Osorio G."/>
            <person name="Amillis S."/>
            <person name="Uchima C.A."/>
            <person name="Anderluh G."/>
            <person name="Asadollahi M."/>
            <person name="Askin M."/>
            <person name="Barry K."/>
            <person name="Battaglia E."/>
            <person name="Bayram O."/>
            <person name="Benocci T."/>
            <person name="Braus-Stromeyer S.A."/>
            <person name="Caldana C."/>
            <person name="Canovas D."/>
            <person name="Cerqueira G.C."/>
            <person name="Chen F."/>
            <person name="Chen W."/>
            <person name="Choi C."/>
            <person name="Clum A."/>
            <person name="Dos Santos R.A."/>
            <person name="Damasio A.R."/>
            <person name="Diallinas G."/>
            <person name="Emri T."/>
            <person name="Fekete E."/>
            <person name="Flipphi M."/>
            <person name="Freyberg S."/>
            <person name="Gallo A."/>
            <person name="Gournas C."/>
            <person name="Habgood R."/>
            <person name="Hainaut M."/>
            <person name="Harispe M.L."/>
            <person name="Henrissat B."/>
            <person name="Hilden K.S."/>
            <person name="Hope R."/>
            <person name="Hossain A."/>
            <person name="Karabika E."/>
            <person name="Karaffa L."/>
            <person name="Karanyi Z."/>
            <person name="Krasevec N."/>
            <person name="Kuo A."/>
            <person name="Kusch H."/>
            <person name="LaButti K."/>
            <person name="Lagendijk E.L."/>
            <person name="Lapidus A."/>
            <person name="Levasseur A."/>
            <person name="Lindquist E."/>
            <person name="Lipzen A."/>
            <person name="Logrieco A.F."/>
            <person name="MacCabe A."/>
            <person name="Maekelae M.R."/>
            <person name="Malavazi I."/>
            <person name="Melin P."/>
            <person name="Meyer V."/>
            <person name="Mielnichuk N."/>
            <person name="Miskei M."/>
            <person name="Molnar A.P."/>
            <person name="Mule G."/>
            <person name="Ngan C.Y."/>
            <person name="Orejas M."/>
            <person name="Orosz E."/>
            <person name="Ouedraogo J.P."/>
            <person name="Overkamp K.M."/>
            <person name="Park H.-S."/>
            <person name="Perrone G."/>
            <person name="Piumi F."/>
            <person name="Punt P.J."/>
            <person name="Ram A.F."/>
            <person name="Ramon A."/>
            <person name="Rauscher S."/>
            <person name="Record E."/>
            <person name="Riano-Pachon D.M."/>
            <person name="Robert V."/>
            <person name="Roehrig J."/>
            <person name="Ruller R."/>
            <person name="Salamov A."/>
            <person name="Salih N.S."/>
            <person name="Samson R.A."/>
            <person name="Sandor E."/>
            <person name="Sanguinetti M."/>
            <person name="Schuetze T."/>
            <person name="Sepcic K."/>
            <person name="Shelest E."/>
            <person name="Sherlock G."/>
            <person name="Sophianopoulou V."/>
            <person name="Squina F.M."/>
            <person name="Sun H."/>
            <person name="Susca A."/>
            <person name="Todd R.B."/>
            <person name="Tsang A."/>
            <person name="Unkles S.E."/>
            <person name="van de Wiele N."/>
            <person name="van Rossen-Uffink D."/>
            <person name="Oliveira J.V."/>
            <person name="Vesth T.C."/>
            <person name="Visser J."/>
            <person name="Yu J.-H."/>
            <person name="Zhou M."/>
            <person name="Andersen M.R."/>
            <person name="Archer D.B."/>
            <person name="Baker S.E."/>
            <person name="Benoit I."/>
            <person name="Brakhage A.A."/>
            <person name="Braus G.H."/>
            <person name="Fischer R."/>
            <person name="Frisvad J.C."/>
            <person name="Goldman G.H."/>
            <person name="Houbraken J."/>
            <person name="Oakley B."/>
            <person name="Pocsi I."/>
            <person name="Scazzocchio C."/>
            <person name="Seiboth B."/>
            <person name="vanKuyk P.A."/>
            <person name="Wortman J."/>
            <person name="Dyer P.S."/>
            <person name="Grigoriev I.V."/>
        </authorList>
    </citation>
    <scope>NUCLEOTIDE SEQUENCE [LARGE SCALE GENOMIC DNA]</scope>
    <source>
        <strain evidence="3">CBS 101740 / IMI 381727 / IBT 21946</strain>
    </source>
</reference>
<keyword evidence="3" id="KW-1185">Reference proteome</keyword>
<feature type="region of interest" description="Disordered" evidence="1">
    <location>
        <begin position="1"/>
        <end position="58"/>
    </location>
</feature>
<feature type="compositionally biased region" description="Basic and acidic residues" evidence="1">
    <location>
        <begin position="1"/>
        <end position="18"/>
    </location>
</feature>
<feature type="region of interest" description="Disordered" evidence="1">
    <location>
        <begin position="102"/>
        <end position="127"/>
    </location>
</feature>